<keyword evidence="3" id="KW-1133">Transmembrane helix</keyword>
<dbReference type="InterPro" id="IPR002048">
    <property type="entry name" value="EF_hand_dom"/>
</dbReference>
<dbReference type="OrthoDB" id="446967at2759"/>
<accession>A0A812JGW0</accession>
<reference evidence="5" key="1">
    <citation type="submission" date="2021-02" db="EMBL/GenBank/DDBJ databases">
        <authorList>
            <person name="Dougan E. K."/>
            <person name="Rhodes N."/>
            <person name="Thang M."/>
            <person name="Chan C."/>
        </authorList>
    </citation>
    <scope>NUCLEOTIDE SEQUENCE</scope>
</reference>
<keyword evidence="3" id="KW-0812">Transmembrane</keyword>
<evidence type="ECO:0000256" key="1">
    <source>
        <dbReference type="ARBA" id="ARBA00022837"/>
    </source>
</evidence>
<dbReference type="InterPro" id="IPR011992">
    <property type="entry name" value="EF-hand-dom_pair"/>
</dbReference>
<dbReference type="CDD" id="cd00051">
    <property type="entry name" value="EFh"/>
    <property type="match status" value="1"/>
</dbReference>
<feature type="compositionally biased region" description="Basic and acidic residues" evidence="2">
    <location>
        <begin position="115"/>
        <end position="128"/>
    </location>
</feature>
<sequence>MARPACEQMFDAEVISELRKQFDAADKDGSGEVDAEEACRLFARSCDEAATDEEIHKTADALRRQLDTDRSGTISFDEYCFRFGRRYQMELNRRKRTGGVSDSNGVPKQDTATSKLDEEREKLEKEREAIRQERERLQLEKEREALRKEREALERERQASSGNSSSAQVLAPGMRVRIQGLRGAPELNGLEATRKAGCYAGTKLGMAPLCASLSAIRAHAMVPCSRARCRHCGMNVGIFGLKGFGWSLRQHEASCAAISAPTTVEATTTEPMLAAGLVKAAATWASRVEVAVDVTVLPEKDLVRRLHVRKDELKQLREADVQMASEVMLLGLFTWRPGSSDAGPLCSALGMGPGDDGEILVKARPGRLPRRAPCQESTLNLEVVSNELPPEEHMDTNSMVDFNEDFRDIALRRCTKLQQLRKATVVRFDEAAGRYVVDIAEGRGQKSLKESNLVRLGAEQAGPGPGLGQKVTNLANSAFRGLQRGCAHVQVWLANSGYTWWQVLLGVAVVVLVVSAVMQAGSRHSGRRTPSSFQSRPDRADFSEDRTYRNELREEPAHHRRTARYEEDDLGYSDYDDSWSSGIGFGGMQKYLVIGGLAILCWKGIIPVQRMDWFQLYMLWNFLQSTGILGGHGGHYGGGFGRRRRSFF</sequence>
<organism evidence="5 6">
    <name type="scientific">Symbiodinium necroappetens</name>
    <dbReference type="NCBI Taxonomy" id="1628268"/>
    <lineage>
        <taxon>Eukaryota</taxon>
        <taxon>Sar</taxon>
        <taxon>Alveolata</taxon>
        <taxon>Dinophyceae</taxon>
        <taxon>Suessiales</taxon>
        <taxon>Symbiodiniaceae</taxon>
        <taxon>Symbiodinium</taxon>
    </lineage>
</organism>
<evidence type="ECO:0000313" key="6">
    <source>
        <dbReference type="Proteomes" id="UP000601435"/>
    </source>
</evidence>
<feature type="domain" description="EF-hand" evidence="4">
    <location>
        <begin position="13"/>
        <end position="48"/>
    </location>
</feature>
<dbReference type="PROSITE" id="PS00018">
    <property type="entry name" value="EF_HAND_1"/>
    <property type="match status" value="1"/>
</dbReference>
<feature type="compositionally biased region" description="Polar residues" evidence="2">
    <location>
        <begin position="100"/>
        <end position="114"/>
    </location>
</feature>
<protein>
    <recommendedName>
        <fullName evidence="4">EF-hand domain-containing protein</fullName>
    </recommendedName>
</protein>
<feature type="compositionally biased region" description="Basic and acidic residues" evidence="2">
    <location>
        <begin position="536"/>
        <end position="557"/>
    </location>
</feature>
<feature type="transmembrane region" description="Helical" evidence="3">
    <location>
        <begin position="498"/>
        <end position="518"/>
    </location>
</feature>
<keyword evidence="6" id="KW-1185">Reference proteome</keyword>
<proteinExistence type="predicted"/>
<dbReference type="InterPro" id="IPR018247">
    <property type="entry name" value="EF_Hand_1_Ca_BS"/>
</dbReference>
<dbReference type="Gene3D" id="1.10.238.10">
    <property type="entry name" value="EF-hand"/>
    <property type="match status" value="1"/>
</dbReference>
<evidence type="ECO:0000313" key="5">
    <source>
        <dbReference type="EMBL" id="CAE7206560.1"/>
    </source>
</evidence>
<gene>
    <name evidence="5" type="ORF">SNEC2469_LOCUS1810</name>
</gene>
<dbReference type="PROSITE" id="PS50222">
    <property type="entry name" value="EF_HAND_2"/>
    <property type="match status" value="1"/>
</dbReference>
<name>A0A812JGW0_9DINO</name>
<evidence type="ECO:0000256" key="2">
    <source>
        <dbReference type="SAM" id="MobiDB-lite"/>
    </source>
</evidence>
<dbReference type="AlphaFoldDB" id="A0A812JGW0"/>
<keyword evidence="3" id="KW-0472">Membrane</keyword>
<dbReference type="SUPFAM" id="SSF47473">
    <property type="entry name" value="EF-hand"/>
    <property type="match status" value="1"/>
</dbReference>
<dbReference type="Pfam" id="PF13499">
    <property type="entry name" value="EF-hand_7"/>
    <property type="match status" value="1"/>
</dbReference>
<evidence type="ECO:0000259" key="4">
    <source>
        <dbReference type="PROSITE" id="PS50222"/>
    </source>
</evidence>
<evidence type="ECO:0000256" key="3">
    <source>
        <dbReference type="SAM" id="Phobius"/>
    </source>
</evidence>
<dbReference type="SMART" id="SM00054">
    <property type="entry name" value="EFh"/>
    <property type="match status" value="2"/>
</dbReference>
<feature type="region of interest" description="Disordered" evidence="2">
    <location>
        <begin position="94"/>
        <end position="128"/>
    </location>
</feature>
<feature type="region of interest" description="Disordered" evidence="2">
    <location>
        <begin position="523"/>
        <end position="560"/>
    </location>
</feature>
<dbReference type="GO" id="GO:0005509">
    <property type="term" value="F:calcium ion binding"/>
    <property type="evidence" value="ECO:0007669"/>
    <property type="project" value="InterPro"/>
</dbReference>
<dbReference type="Proteomes" id="UP000601435">
    <property type="component" value="Unassembled WGS sequence"/>
</dbReference>
<dbReference type="EMBL" id="CAJNJA010006154">
    <property type="protein sequence ID" value="CAE7206560.1"/>
    <property type="molecule type" value="Genomic_DNA"/>
</dbReference>
<comment type="caution">
    <text evidence="5">The sequence shown here is derived from an EMBL/GenBank/DDBJ whole genome shotgun (WGS) entry which is preliminary data.</text>
</comment>
<keyword evidence="1" id="KW-0106">Calcium</keyword>